<dbReference type="PANTHER" id="PTHR33238:SF7">
    <property type="entry name" value="IRON-DEPENDENT TRANSCRIPTIONAL REGULATOR"/>
    <property type="match status" value="1"/>
</dbReference>
<evidence type="ECO:0000259" key="3">
    <source>
        <dbReference type="SMART" id="SM00899"/>
    </source>
</evidence>
<dbReference type="SUPFAM" id="SSF50037">
    <property type="entry name" value="C-terminal domain of transcriptional repressors"/>
    <property type="match status" value="1"/>
</dbReference>
<dbReference type="InterPro" id="IPR036421">
    <property type="entry name" value="Fe_dep_repressor_sf"/>
</dbReference>
<feature type="domain" description="Ferrous iron transporter FeoA-like" evidence="3">
    <location>
        <begin position="159"/>
        <end position="229"/>
    </location>
</feature>
<dbReference type="InterPro" id="IPR036388">
    <property type="entry name" value="WH-like_DNA-bd_sf"/>
</dbReference>
<dbReference type="SMART" id="SM00529">
    <property type="entry name" value="HTH_DTXR"/>
    <property type="match status" value="1"/>
</dbReference>
<dbReference type="EMBL" id="VSSQ01000174">
    <property type="protein sequence ID" value="MPL83301.1"/>
    <property type="molecule type" value="Genomic_DNA"/>
</dbReference>
<dbReference type="PANTHER" id="PTHR33238">
    <property type="entry name" value="IRON (METAL) DEPENDENT REPRESSOR, DTXR FAMILY"/>
    <property type="match status" value="1"/>
</dbReference>
<reference evidence="4" key="1">
    <citation type="submission" date="2019-08" db="EMBL/GenBank/DDBJ databases">
        <authorList>
            <person name="Kucharzyk K."/>
            <person name="Murdoch R.W."/>
            <person name="Higgins S."/>
            <person name="Loffler F."/>
        </authorList>
    </citation>
    <scope>NUCLEOTIDE SEQUENCE</scope>
</reference>
<dbReference type="GO" id="GO:0046983">
    <property type="term" value="F:protein dimerization activity"/>
    <property type="evidence" value="ECO:0007669"/>
    <property type="project" value="InterPro"/>
</dbReference>
<dbReference type="InterPro" id="IPR022689">
    <property type="entry name" value="Iron_dep_repressor"/>
</dbReference>
<dbReference type="Gene3D" id="2.30.30.90">
    <property type="match status" value="1"/>
</dbReference>
<feature type="region of interest" description="Disordered" evidence="2">
    <location>
        <begin position="116"/>
        <end position="154"/>
    </location>
</feature>
<evidence type="ECO:0000256" key="1">
    <source>
        <dbReference type="ARBA" id="ARBA00023004"/>
    </source>
</evidence>
<accession>A0A644UWP7</accession>
<dbReference type="InterPro" id="IPR008988">
    <property type="entry name" value="Transcriptional_repressor_C"/>
</dbReference>
<protein>
    <recommendedName>
        <fullName evidence="3">Ferrous iron transporter FeoA-like domain-containing protein</fullName>
    </recommendedName>
</protein>
<name>A0A644UWP7_9ZZZZ</name>
<dbReference type="GO" id="GO:0003700">
    <property type="term" value="F:DNA-binding transcription factor activity"/>
    <property type="evidence" value="ECO:0007669"/>
    <property type="project" value="InterPro"/>
</dbReference>
<evidence type="ECO:0000313" key="4">
    <source>
        <dbReference type="EMBL" id="MPL83301.1"/>
    </source>
</evidence>
<dbReference type="GO" id="GO:0046914">
    <property type="term" value="F:transition metal ion binding"/>
    <property type="evidence" value="ECO:0007669"/>
    <property type="project" value="InterPro"/>
</dbReference>
<feature type="compositionally biased region" description="Basic and acidic residues" evidence="2">
    <location>
        <begin position="116"/>
        <end position="131"/>
    </location>
</feature>
<gene>
    <name evidence="4" type="ORF">SDC9_29254</name>
</gene>
<organism evidence="4">
    <name type="scientific">bioreactor metagenome</name>
    <dbReference type="NCBI Taxonomy" id="1076179"/>
    <lineage>
        <taxon>unclassified sequences</taxon>
        <taxon>metagenomes</taxon>
        <taxon>ecological metagenomes</taxon>
    </lineage>
</organism>
<dbReference type="AlphaFoldDB" id="A0A644UWP7"/>
<dbReference type="Pfam" id="PF04023">
    <property type="entry name" value="FeoA"/>
    <property type="match status" value="1"/>
</dbReference>
<dbReference type="SUPFAM" id="SSF47979">
    <property type="entry name" value="Iron-dependent repressor protein, dimerization domain"/>
    <property type="match status" value="1"/>
</dbReference>
<keyword evidence="1" id="KW-0408">Iron</keyword>
<evidence type="ECO:0000256" key="2">
    <source>
        <dbReference type="SAM" id="MobiDB-lite"/>
    </source>
</evidence>
<dbReference type="InterPro" id="IPR001367">
    <property type="entry name" value="Fe_dep_repressor"/>
</dbReference>
<comment type="caution">
    <text evidence="4">The sequence shown here is derived from an EMBL/GenBank/DDBJ whole genome shotgun (WGS) entry which is preliminary data.</text>
</comment>
<dbReference type="InterPro" id="IPR038157">
    <property type="entry name" value="FeoA_core_dom"/>
</dbReference>
<dbReference type="Gene3D" id="1.10.10.10">
    <property type="entry name" value="Winged helix-like DNA-binding domain superfamily/Winged helix DNA-binding domain"/>
    <property type="match status" value="1"/>
</dbReference>
<sequence length="233" mass="25476">MTFELSEDILEAILNTGKETVMVSNLENLAKGDIEGLSRAVTCLKEKGYVTESARGLSLTDKGSVKAAQVARKHAVLTSFLTDVLGTEPDHASKEACLMEHSISSETIERLDTFLEKRGPGGHKPGRERGWGRRASKPEQTSPKEHEGHAGLTKRNPIVSLSECEEGSLLHVSMIRCFAKHSRLIDLGVIPGELITLRRKLDNHAVVITVKGCDIALSPEIAENIMVERCNTQ</sequence>
<dbReference type="InterPro" id="IPR050536">
    <property type="entry name" value="DtxR_MntR_Metal-Reg"/>
</dbReference>
<dbReference type="InterPro" id="IPR007167">
    <property type="entry name" value="Fe-transptr_FeoA-like"/>
</dbReference>
<dbReference type="SMART" id="SM00899">
    <property type="entry name" value="FeoA"/>
    <property type="match status" value="1"/>
</dbReference>
<proteinExistence type="predicted"/>
<dbReference type="Pfam" id="PF02742">
    <property type="entry name" value="Fe_dep_repr_C"/>
    <property type="match status" value="1"/>
</dbReference>